<comment type="subcellular location">
    <subcellularLocation>
        <location evidence="1">Cell membrane</location>
        <topology evidence="1">Multi-pass membrane protein</topology>
    </subcellularLocation>
</comment>
<organism evidence="9 10">
    <name type="scientific">Photobacterium halotolerans</name>
    <dbReference type="NCBI Taxonomy" id="265726"/>
    <lineage>
        <taxon>Bacteria</taxon>
        <taxon>Pseudomonadati</taxon>
        <taxon>Pseudomonadota</taxon>
        <taxon>Gammaproteobacteria</taxon>
        <taxon>Vibrionales</taxon>
        <taxon>Vibrionaceae</taxon>
        <taxon>Photobacterium</taxon>
    </lineage>
</organism>
<keyword evidence="4" id="KW-0812">Transmembrane</keyword>
<comment type="similarity">
    <text evidence="2">Belongs to the UPF0053 family.</text>
</comment>
<dbReference type="InterPro" id="IPR036318">
    <property type="entry name" value="FAD-bd_PCMH-like_sf"/>
</dbReference>
<gene>
    <name evidence="9" type="ORF">CAG72_14050</name>
</gene>
<dbReference type="InterPro" id="IPR000644">
    <property type="entry name" value="CBS_dom"/>
</dbReference>
<protein>
    <submittedName>
        <fullName evidence="9">DUF21 domain-containing protein</fullName>
    </submittedName>
</protein>
<sequence length="425" mass="47275">MDDISTGALFSLLVLLLLLSGYFSGSETGMMSINRYKLRHLASQGHRGAKRVEKLLDRPDRLIGLILIGNNLVNILASAIATILGMRLYGDLGVAIATGALTMAVLVFAEVTPKTLAALYPEKVAYSSSLLLRILMKLLYPLVWFVNGITNSFLRLLGMRVDNMNDATLSSEELRTVVNEAGSLIPRRHQDMLLSILDLENVTVEDLMVPRNEIVGININDDWKSIVRQLSHAAHGRIVLYRDNIDEVVGMLRVREAYRLMMDKNDFSKENLLRAADKVYFIPEGTPLNIQLLKFQRRKERIGLIVDEYGDIQGLITLEDILEEIVGEFTTSISPTLAEEITPQSDGSLLIEGTANIRELNKSLNWDLPTDGPRTLNGLILEHLEDIPDSILSVSVAGYQMEIVEISGNMIKLVKILPAQLQKTG</sequence>
<dbReference type="Pfam" id="PF01595">
    <property type="entry name" value="CNNM"/>
    <property type="match status" value="1"/>
</dbReference>
<dbReference type="Gene3D" id="3.10.580.10">
    <property type="entry name" value="CBS-domain"/>
    <property type="match status" value="1"/>
</dbReference>
<dbReference type="FunFam" id="3.10.580.10:FF:000012">
    <property type="entry name" value="DUF21 domain-containing protein"/>
    <property type="match status" value="1"/>
</dbReference>
<dbReference type="EMBL" id="WXWW01000206">
    <property type="protein sequence ID" value="NAW66345.1"/>
    <property type="molecule type" value="Genomic_DNA"/>
</dbReference>
<dbReference type="InterPro" id="IPR002550">
    <property type="entry name" value="CNNM"/>
</dbReference>
<evidence type="ECO:0000256" key="5">
    <source>
        <dbReference type="ARBA" id="ARBA00022737"/>
    </source>
</evidence>
<keyword evidence="6" id="KW-1133">Transmembrane helix</keyword>
<keyword evidence="5" id="KW-0677">Repeat</keyword>
<evidence type="ECO:0000313" key="10">
    <source>
        <dbReference type="Proteomes" id="UP000465712"/>
    </source>
</evidence>
<dbReference type="SMART" id="SM01091">
    <property type="entry name" value="CorC_HlyC"/>
    <property type="match status" value="1"/>
</dbReference>
<evidence type="ECO:0000256" key="7">
    <source>
        <dbReference type="ARBA" id="ARBA00023122"/>
    </source>
</evidence>
<dbReference type="RefSeq" id="WP_161445683.1">
    <property type="nucleotide sequence ID" value="NZ_WXWU01000091.1"/>
</dbReference>
<dbReference type="Gene3D" id="3.30.465.10">
    <property type="match status" value="1"/>
</dbReference>
<dbReference type="InterPro" id="IPR044751">
    <property type="entry name" value="Ion_transp-like_CBS"/>
</dbReference>
<dbReference type="SUPFAM" id="SSF54631">
    <property type="entry name" value="CBS-domain pair"/>
    <property type="match status" value="1"/>
</dbReference>
<evidence type="ECO:0000256" key="6">
    <source>
        <dbReference type="ARBA" id="ARBA00022989"/>
    </source>
</evidence>
<evidence type="ECO:0000256" key="2">
    <source>
        <dbReference type="ARBA" id="ARBA00006337"/>
    </source>
</evidence>
<evidence type="ECO:0000256" key="3">
    <source>
        <dbReference type="ARBA" id="ARBA00022475"/>
    </source>
</evidence>
<dbReference type="GO" id="GO:0005886">
    <property type="term" value="C:plasma membrane"/>
    <property type="evidence" value="ECO:0007669"/>
    <property type="project" value="UniProtKB-SubCell"/>
</dbReference>
<dbReference type="NCBIfam" id="NF008604">
    <property type="entry name" value="PRK11573.1"/>
    <property type="match status" value="1"/>
</dbReference>
<evidence type="ECO:0000256" key="1">
    <source>
        <dbReference type="ARBA" id="ARBA00004651"/>
    </source>
</evidence>
<name>A0A7X5BJH4_9GAMM</name>
<dbReference type="FunFam" id="3.30.465.10:FF:000010">
    <property type="entry name" value="DUF21 domain-containing protein"/>
    <property type="match status" value="1"/>
</dbReference>
<keyword evidence="3" id="KW-1003">Cell membrane</keyword>
<dbReference type="InterPro" id="IPR016169">
    <property type="entry name" value="FAD-bd_PCMH_sub2"/>
</dbReference>
<dbReference type="SUPFAM" id="SSF56176">
    <property type="entry name" value="FAD-binding/transporter-associated domain-like"/>
    <property type="match status" value="1"/>
</dbReference>
<dbReference type="PROSITE" id="PS51846">
    <property type="entry name" value="CNNM"/>
    <property type="match status" value="1"/>
</dbReference>
<dbReference type="InterPro" id="IPR046342">
    <property type="entry name" value="CBS_dom_sf"/>
</dbReference>
<dbReference type="InterPro" id="IPR005170">
    <property type="entry name" value="Transptr-assoc_dom"/>
</dbReference>
<accession>A0A7X5BJH4</accession>
<proteinExistence type="inferred from homology"/>
<dbReference type="OrthoDB" id="9797674at2"/>
<dbReference type="PROSITE" id="PS51371">
    <property type="entry name" value="CBS"/>
    <property type="match status" value="1"/>
</dbReference>
<dbReference type="PANTHER" id="PTHR22777">
    <property type="entry name" value="HEMOLYSIN-RELATED"/>
    <property type="match status" value="1"/>
</dbReference>
<dbReference type="GO" id="GO:0050660">
    <property type="term" value="F:flavin adenine dinucleotide binding"/>
    <property type="evidence" value="ECO:0007669"/>
    <property type="project" value="InterPro"/>
</dbReference>
<evidence type="ECO:0000256" key="4">
    <source>
        <dbReference type="ARBA" id="ARBA00022692"/>
    </source>
</evidence>
<reference evidence="9 10" key="1">
    <citation type="submission" date="2017-05" db="EMBL/GenBank/DDBJ databases">
        <title>High clonality and local adaptation shapes Vibrionaceae linages within an endangered oasis.</title>
        <authorList>
            <person name="Vazquez-Rosas-Landa M."/>
        </authorList>
    </citation>
    <scope>NUCLEOTIDE SEQUENCE [LARGE SCALE GENOMIC DNA]</scope>
    <source>
        <strain evidence="9 10">P46_P4S1P180</strain>
    </source>
</reference>
<evidence type="ECO:0000256" key="8">
    <source>
        <dbReference type="ARBA" id="ARBA00023136"/>
    </source>
</evidence>
<dbReference type="PANTHER" id="PTHR22777:SF32">
    <property type="entry name" value="UPF0053 INNER MEMBRANE PROTEIN YFJD"/>
    <property type="match status" value="1"/>
</dbReference>
<dbReference type="AlphaFoldDB" id="A0A7X5BJH4"/>
<evidence type="ECO:0000313" key="9">
    <source>
        <dbReference type="EMBL" id="NAW66345.1"/>
    </source>
</evidence>
<dbReference type="Pfam" id="PF00571">
    <property type="entry name" value="CBS"/>
    <property type="match status" value="1"/>
</dbReference>
<keyword evidence="8" id="KW-0472">Membrane</keyword>
<dbReference type="CDD" id="cd04590">
    <property type="entry name" value="CBS_pair_CorC_HlyC_assoc"/>
    <property type="match status" value="1"/>
</dbReference>
<comment type="caution">
    <text evidence="9">The sequence shown here is derived from an EMBL/GenBank/DDBJ whole genome shotgun (WGS) entry which is preliminary data.</text>
</comment>
<dbReference type="Proteomes" id="UP000465712">
    <property type="component" value="Unassembled WGS sequence"/>
</dbReference>
<dbReference type="Pfam" id="PF03471">
    <property type="entry name" value="CorC_HlyC"/>
    <property type="match status" value="1"/>
</dbReference>
<keyword evidence="7" id="KW-0129">CBS domain</keyword>